<dbReference type="SUPFAM" id="SSF52540">
    <property type="entry name" value="P-loop containing nucleoside triphosphate hydrolases"/>
    <property type="match status" value="1"/>
</dbReference>
<dbReference type="CDD" id="cd03230">
    <property type="entry name" value="ABC_DR_subfamily_A"/>
    <property type="match status" value="1"/>
</dbReference>
<dbReference type="GO" id="GO:0005524">
    <property type="term" value="F:ATP binding"/>
    <property type="evidence" value="ECO:0007669"/>
    <property type="project" value="UniProtKB-KW"/>
</dbReference>
<dbReference type="InterPro" id="IPR003439">
    <property type="entry name" value="ABC_transporter-like_ATP-bd"/>
</dbReference>
<reference evidence="10" key="1">
    <citation type="submission" date="2018-05" db="EMBL/GenBank/DDBJ databases">
        <authorList>
            <person name="Li Y."/>
        </authorList>
    </citation>
    <scope>NUCLEOTIDE SEQUENCE [LARGE SCALE GENOMIC DNA]</scope>
    <source>
        <strain evidence="10">sk1b4</strain>
    </source>
</reference>
<evidence type="ECO:0000256" key="3">
    <source>
        <dbReference type="ARBA" id="ARBA00022448"/>
    </source>
</evidence>
<dbReference type="InterPro" id="IPR027417">
    <property type="entry name" value="P-loop_NTPase"/>
</dbReference>
<keyword evidence="5 9" id="KW-0067">ATP-binding</keyword>
<proteinExistence type="inferred from homology"/>
<evidence type="ECO:0000256" key="6">
    <source>
        <dbReference type="ARBA" id="ARBA00023251"/>
    </source>
</evidence>
<evidence type="ECO:0000256" key="7">
    <source>
        <dbReference type="SAM" id="MobiDB-lite"/>
    </source>
</evidence>
<comment type="caution">
    <text evidence="9">The sequence shown here is derived from an EMBL/GenBank/DDBJ whole genome shotgun (WGS) entry which is preliminary data.</text>
</comment>
<dbReference type="PROSITE" id="PS50893">
    <property type="entry name" value="ABC_TRANSPORTER_2"/>
    <property type="match status" value="1"/>
</dbReference>
<evidence type="ECO:0000259" key="8">
    <source>
        <dbReference type="PROSITE" id="PS50893"/>
    </source>
</evidence>
<evidence type="ECO:0000256" key="2">
    <source>
        <dbReference type="ARBA" id="ARBA00005417"/>
    </source>
</evidence>
<dbReference type="Pfam" id="PF00005">
    <property type="entry name" value="ABC_tran"/>
    <property type="match status" value="1"/>
</dbReference>
<evidence type="ECO:0000256" key="1">
    <source>
        <dbReference type="ARBA" id="ARBA00004202"/>
    </source>
</evidence>
<dbReference type="RefSeq" id="WP_109093965.1">
    <property type="nucleotide sequence ID" value="NZ_QETB01000004.1"/>
</dbReference>
<dbReference type="Proteomes" id="UP000245283">
    <property type="component" value="Unassembled WGS sequence"/>
</dbReference>
<dbReference type="InterPro" id="IPR003593">
    <property type="entry name" value="AAA+_ATPase"/>
</dbReference>
<keyword evidence="10" id="KW-1185">Reference proteome</keyword>
<dbReference type="SMART" id="SM00382">
    <property type="entry name" value="AAA"/>
    <property type="match status" value="1"/>
</dbReference>
<keyword evidence="3" id="KW-0813">Transport</keyword>
<sequence length="331" mass="36770">MPLISVDSVTKDYGHGRGNFDVKLDVDEGEVFGFVGVNGAGKTTLIRQMMGFLKSDSGSITIEGRDAWGESSVIKRHVGYVPGEIAFPDSPTGTAFLKKQADLLNLKDMSRADEITKLLQLDPTANLKRMSKGMKQKTAIVAAFMASPSILLLDEPTTGLDPLMRRDFIDLIAEEKAKGTTVFMSSHMFEEVEECCDRVAFIRDGSIMDIKRTVEIAHNTNKLYKAEFSTASDYERFTSQVPASRDAEGTQQTQSGDQPGTKARQLQAQQGALYIEQLRPDQNQAFIRVHDNAINQFMAALGTVNVKFITEVKYSLEQYFKDLNTEENNVQ</sequence>
<keyword evidence="6" id="KW-0046">Antibiotic resistance</keyword>
<feature type="domain" description="ABC transporter" evidence="8">
    <location>
        <begin position="4"/>
        <end position="229"/>
    </location>
</feature>
<comment type="subcellular location">
    <subcellularLocation>
        <location evidence="1">Cell membrane</location>
        <topology evidence="1">Peripheral membrane protein</topology>
    </subcellularLocation>
</comment>
<evidence type="ECO:0000256" key="5">
    <source>
        <dbReference type="ARBA" id="ARBA00022840"/>
    </source>
</evidence>
<name>A0A2V1K8X6_9ACTO</name>
<organism evidence="9 10">
    <name type="scientific">Ancrocorticia populi</name>
    <dbReference type="NCBI Taxonomy" id="2175228"/>
    <lineage>
        <taxon>Bacteria</taxon>
        <taxon>Bacillati</taxon>
        <taxon>Actinomycetota</taxon>
        <taxon>Actinomycetes</taxon>
        <taxon>Actinomycetales</taxon>
        <taxon>Actinomycetaceae</taxon>
        <taxon>Ancrocorticia</taxon>
    </lineage>
</organism>
<dbReference type="EMBL" id="QETB01000004">
    <property type="protein sequence ID" value="PWF26138.1"/>
    <property type="molecule type" value="Genomic_DNA"/>
</dbReference>
<dbReference type="Gene3D" id="3.40.50.300">
    <property type="entry name" value="P-loop containing nucleotide triphosphate hydrolases"/>
    <property type="match status" value="1"/>
</dbReference>
<evidence type="ECO:0000313" key="9">
    <source>
        <dbReference type="EMBL" id="PWF26138.1"/>
    </source>
</evidence>
<keyword evidence="4" id="KW-0547">Nucleotide-binding</keyword>
<dbReference type="GO" id="GO:0046677">
    <property type="term" value="P:response to antibiotic"/>
    <property type="evidence" value="ECO:0007669"/>
    <property type="project" value="UniProtKB-KW"/>
</dbReference>
<dbReference type="PANTHER" id="PTHR42711:SF5">
    <property type="entry name" value="ABC TRANSPORTER ATP-BINDING PROTEIN NATA"/>
    <property type="match status" value="1"/>
</dbReference>
<dbReference type="InterPro" id="IPR050763">
    <property type="entry name" value="ABC_transporter_ATP-binding"/>
</dbReference>
<gene>
    <name evidence="9" type="ORF">DD236_08640</name>
</gene>
<dbReference type="GO" id="GO:0005886">
    <property type="term" value="C:plasma membrane"/>
    <property type="evidence" value="ECO:0007669"/>
    <property type="project" value="UniProtKB-SubCell"/>
</dbReference>
<evidence type="ECO:0000256" key="4">
    <source>
        <dbReference type="ARBA" id="ARBA00022741"/>
    </source>
</evidence>
<dbReference type="OrthoDB" id="9804819at2"/>
<feature type="compositionally biased region" description="Polar residues" evidence="7">
    <location>
        <begin position="249"/>
        <end position="266"/>
    </location>
</feature>
<comment type="similarity">
    <text evidence="2">Belongs to the ABC transporter superfamily.</text>
</comment>
<dbReference type="GO" id="GO:0016887">
    <property type="term" value="F:ATP hydrolysis activity"/>
    <property type="evidence" value="ECO:0007669"/>
    <property type="project" value="InterPro"/>
</dbReference>
<feature type="region of interest" description="Disordered" evidence="7">
    <location>
        <begin position="240"/>
        <end position="266"/>
    </location>
</feature>
<accession>A0A2V1K8X6</accession>
<evidence type="ECO:0000313" key="10">
    <source>
        <dbReference type="Proteomes" id="UP000245283"/>
    </source>
</evidence>
<dbReference type="PANTHER" id="PTHR42711">
    <property type="entry name" value="ABC TRANSPORTER ATP-BINDING PROTEIN"/>
    <property type="match status" value="1"/>
</dbReference>
<protein>
    <submittedName>
        <fullName evidence="9">ABC transporter ATP-binding protein</fullName>
    </submittedName>
</protein>
<dbReference type="AlphaFoldDB" id="A0A2V1K8X6"/>